<gene>
    <name evidence="1" type="primary">napD</name>
    <name evidence="2" type="ORF">ABID37_003446</name>
</gene>
<comment type="function">
    <text evidence="1">Chaperone for NapA, the catalytic subunit of the periplasmic nitrate reductase. It binds directly and specifically to the twin-arginine signal peptide of NapA, preventing premature interaction with the Tat translocase and premature export.</text>
</comment>
<comment type="similarity">
    <text evidence="1">Belongs to the NapD family.</text>
</comment>
<proteinExistence type="inferred from homology"/>
<organism evidence="2 3">
    <name type="scientific">Aquamicrobium terrae</name>
    <dbReference type="NCBI Taxonomy" id="1324945"/>
    <lineage>
        <taxon>Bacteria</taxon>
        <taxon>Pseudomonadati</taxon>
        <taxon>Pseudomonadota</taxon>
        <taxon>Alphaproteobacteria</taxon>
        <taxon>Hyphomicrobiales</taxon>
        <taxon>Phyllobacteriaceae</taxon>
        <taxon>Aquamicrobium</taxon>
    </lineage>
</organism>
<dbReference type="InterPro" id="IPR005623">
    <property type="entry name" value="Chaperone_NapD_NO3_reduct"/>
</dbReference>
<reference evidence="2 3" key="1">
    <citation type="submission" date="2024-06" db="EMBL/GenBank/DDBJ databases">
        <title>Genomic Encyclopedia of Type Strains, Phase IV (KMG-IV): sequencing the most valuable type-strain genomes for metagenomic binning, comparative biology and taxonomic classification.</title>
        <authorList>
            <person name="Goeker M."/>
        </authorList>
    </citation>
    <scope>NUCLEOTIDE SEQUENCE [LARGE SCALE GENOMIC DNA]</scope>
    <source>
        <strain evidence="2 3">DSM 27865</strain>
    </source>
</reference>
<sequence>MIAKSTFTRRALLTGAPLPSHHVSSAVVVVLPPRRDDVSRQLAVMPGVDVHASDGSRIVVTIEGPTSGFLGETLTRMSFIEGVISANMVFEHIESGKDEPS</sequence>
<dbReference type="Gene3D" id="3.30.70.920">
    <property type="match status" value="1"/>
</dbReference>
<evidence type="ECO:0000313" key="2">
    <source>
        <dbReference type="EMBL" id="MET3793222.1"/>
    </source>
</evidence>
<keyword evidence="1" id="KW-0143">Chaperone</keyword>
<dbReference type="Proteomes" id="UP001549076">
    <property type="component" value="Unassembled WGS sequence"/>
</dbReference>
<comment type="subunit">
    <text evidence="1">Interacts with the cytoplasmic NapA precursor.</text>
</comment>
<protein>
    <recommendedName>
        <fullName evidence="1">Chaperone NapD</fullName>
    </recommendedName>
    <alternativeName>
        <fullName evidence="1">NapA signal peptide-binding chaperone NapD</fullName>
    </alternativeName>
</protein>
<dbReference type="HAMAP" id="MF_02200">
    <property type="entry name" value="NapD"/>
    <property type="match status" value="1"/>
</dbReference>
<evidence type="ECO:0000256" key="1">
    <source>
        <dbReference type="HAMAP-Rule" id="MF_02200"/>
    </source>
</evidence>
<dbReference type="RefSeq" id="WP_354196955.1">
    <property type="nucleotide sequence ID" value="NZ_JBEPML010000012.1"/>
</dbReference>
<dbReference type="EMBL" id="JBEPML010000012">
    <property type="protein sequence ID" value="MET3793222.1"/>
    <property type="molecule type" value="Genomic_DNA"/>
</dbReference>
<dbReference type="Pfam" id="PF03927">
    <property type="entry name" value="NapD"/>
    <property type="match status" value="1"/>
</dbReference>
<name>A0ABV2N4L7_9HYPH</name>
<comment type="caution">
    <text evidence="2">The sequence shown here is derived from an EMBL/GenBank/DDBJ whole genome shotgun (WGS) entry which is preliminary data.</text>
</comment>
<evidence type="ECO:0000313" key="3">
    <source>
        <dbReference type="Proteomes" id="UP001549076"/>
    </source>
</evidence>
<comment type="subcellular location">
    <subcellularLocation>
        <location evidence="1">Cytoplasm</location>
    </subcellularLocation>
</comment>
<accession>A0ABV2N4L7</accession>
<keyword evidence="1" id="KW-0963">Cytoplasm</keyword>
<keyword evidence="3" id="KW-1185">Reference proteome</keyword>